<sequence length="478" mass="53585">MTLSACGESREEAMRRQMGYGDDEGNPADAVPKIPADPMRDKLAPLLNELYAADSLPDVREGEVEGEGNYSISNPGVLAIVELRAGLSDGDRAKAIIVGVAEADAFAVRNDAEKYFPEQLNSIKYSFGEDQRDLIRSVYADLRLLEFFASERYDAAVAKLDGDLAAAANELEADYTGRKDEIWAKWMGVKMYARRVVAYDQPFKPLLRGLRKQFGMKEPEKITWEAAHDAPFKGWASQIDKDEELFKMVNNVADLQAQTEFRLDTHARWAMEGSDMIPAAAKDVEIDEEVGYGLHREDLGGGYQEITFIFSKKLKGNKLKEAYLRSLIYRQVFSDFATLSAAGGDFEGGQVPDENDPDYAYCASRMALDGMINDFSDDKPLLKGLEAQQTDEDKLVTEAVECILVRIDEGINRGYPGDEARPPAPATRNAFFQMLARFTKVDVNLDNMRKDTEKSQDVLDAEAFLKDFDDERKKEMRQ</sequence>
<comment type="caution">
    <text evidence="2">The sequence shown here is derived from an EMBL/GenBank/DDBJ whole genome shotgun (WGS) entry which is preliminary data.</text>
</comment>
<dbReference type="AlphaFoldDB" id="A6G7K7"/>
<dbReference type="Proteomes" id="UP000005801">
    <property type="component" value="Unassembled WGS sequence"/>
</dbReference>
<dbReference type="OrthoDB" id="5482333at2"/>
<gene>
    <name evidence="2" type="ORF">PPSIR1_34247</name>
</gene>
<protein>
    <submittedName>
        <fullName evidence="2">Uncharacterized protein</fullName>
    </submittedName>
</protein>
<dbReference type="EMBL" id="ABCS01000035">
    <property type="protein sequence ID" value="EDM78085.1"/>
    <property type="molecule type" value="Genomic_DNA"/>
</dbReference>
<evidence type="ECO:0000313" key="2">
    <source>
        <dbReference type="EMBL" id="EDM78085.1"/>
    </source>
</evidence>
<organism evidence="2 3">
    <name type="scientific">Plesiocystis pacifica SIR-1</name>
    <dbReference type="NCBI Taxonomy" id="391625"/>
    <lineage>
        <taxon>Bacteria</taxon>
        <taxon>Pseudomonadati</taxon>
        <taxon>Myxococcota</taxon>
        <taxon>Polyangia</taxon>
        <taxon>Nannocystales</taxon>
        <taxon>Nannocystaceae</taxon>
        <taxon>Plesiocystis</taxon>
    </lineage>
</organism>
<proteinExistence type="predicted"/>
<keyword evidence="3" id="KW-1185">Reference proteome</keyword>
<evidence type="ECO:0000256" key="1">
    <source>
        <dbReference type="SAM" id="MobiDB-lite"/>
    </source>
</evidence>
<feature type="region of interest" description="Disordered" evidence="1">
    <location>
        <begin position="1"/>
        <end position="35"/>
    </location>
</feature>
<evidence type="ECO:0000313" key="3">
    <source>
        <dbReference type="Proteomes" id="UP000005801"/>
    </source>
</evidence>
<name>A6G7K7_9BACT</name>
<dbReference type="RefSeq" id="WP_006972702.1">
    <property type="nucleotide sequence ID" value="NZ_ABCS01000035.1"/>
</dbReference>
<reference evidence="2 3" key="1">
    <citation type="submission" date="2007-06" db="EMBL/GenBank/DDBJ databases">
        <authorList>
            <person name="Shimkets L."/>
            <person name="Ferriera S."/>
            <person name="Johnson J."/>
            <person name="Kravitz S."/>
            <person name="Beeson K."/>
            <person name="Sutton G."/>
            <person name="Rogers Y.-H."/>
            <person name="Friedman R."/>
            <person name="Frazier M."/>
            <person name="Venter J.C."/>
        </authorList>
    </citation>
    <scope>NUCLEOTIDE SEQUENCE [LARGE SCALE GENOMIC DNA]</scope>
    <source>
        <strain evidence="2 3">SIR-1</strain>
    </source>
</reference>
<accession>A6G7K7</accession>